<dbReference type="Proteomes" id="UP001177260">
    <property type="component" value="Unassembled WGS sequence"/>
</dbReference>
<sequence length="127" mass="13773">MPQELLSMTAVPCVTTEGLVPPPGQTAYPFSTPMTRPTYRALPHTGSTGWHRTLQLTALLEELIGGETSGIRSHAMGEFGRTVLAFERSSTDLPEFRLSPGRLETLLDALDAQRLCYKAGPVLCAKS</sequence>
<accession>A0ACC3AMY4</accession>
<gene>
    <name evidence="1" type="ORF">N8T08_001701</name>
</gene>
<evidence type="ECO:0000313" key="2">
    <source>
        <dbReference type="Proteomes" id="UP001177260"/>
    </source>
</evidence>
<proteinExistence type="predicted"/>
<name>A0ACC3AMY4_9EURO</name>
<comment type="caution">
    <text evidence="1">The sequence shown here is derived from an EMBL/GenBank/DDBJ whole genome shotgun (WGS) entry which is preliminary data.</text>
</comment>
<dbReference type="EMBL" id="JAOPJF010000125">
    <property type="protein sequence ID" value="KAK1138874.1"/>
    <property type="molecule type" value="Genomic_DNA"/>
</dbReference>
<evidence type="ECO:0000313" key="1">
    <source>
        <dbReference type="EMBL" id="KAK1138874.1"/>
    </source>
</evidence>
<reference evidence="1 2" key="1">
    <citation type="journal article" date="2023" name="ACS Omega">
        <title>Identification of the Neoaspergillic Acid Biosynthesis Gene Cluster by Establishing an In Vitro CRISPR-Ribonucleoprotein Genetic System in Aspergillus melleus.</title>
        <authorList>
            <person name="Yuan B."/>
            <person name="Grau M.F."/>
            <person name="Murata R.M."/>
            <person name="Torok T."/>
            <person name="Venkateswaran K."/>
            <person name="Stajich J.E."/>
            <person name="Wang C.C.C."/>
        </authorList>
    </citation>
    <scope>NUCLEOTIDE SEQUENCE [LARGE SCALE GENOMIC DNA]</scope>
    <source>
        <strain evidence="1 2">IMV 1140</strain>
    </source>
</reference>
<organism evidence="1 2">
    <name type="scientific">Aspergillus melleus</name>
    <dbReference type="NCBI Taxonomy" id="138277"/>
    <lineage>
        <taxon>Eukaryota</taxon>
        <taxon>Fungi</taxon>
        <taxon>Dikarya</taxon>
        <taxon>Ascomycota</taxon>
        <taxon>Pezizomycotina</taxon>
        <taxon>Eurotiomycetes</taxon>
        <taxon>Eurotiomycetidae</taxon>
        <taxon>Eurotiales</taxon>
        <taxon>Aspergillaceae</taxon>
        <taxon>Aspergillus</taxon>
        <taxon>Aspergillus subgen. Circumdati</taxon>
    </lineage>
</organism>
<protein>
    <submittedName>
        <fullName evidence="1">Uncharacterized protein</fullName>
    </submittedName>
</protein>
<keyword evidence="2" id="KW-1185">Reference proteome</keyword>